<dbReference type="PANTHER" id="PTHR31083">
    <property type="entry name" value="UPSTREAM OF FLC PROTEIN (DUF966)"/>
    <property type="match status" value="1"/>
</dbReference>
<evidence type="ECO:0000256" key="3">
    <source>
        <dbReference type="ARBA" id="ARBA00022475"/>
    </source>
</evidence>
<comment type="subcellular location">
    <subcellularLocation>
        <location evidence="1">Cell membrane</location>
        <topology evidence="1">Peripheral membrane protein</topology>
        <orientation evidence="1">Cytoplasmic side</orientation>
    </subcellularLocation>
</comment>
<accession>A0A2I0A1D7</accession>
<evidence type="ECO:0000256" key="7">
    <source>
        <dbReference type="ARBA" id="ARBA00024211"/>
    </source>
</evidence>
<evidence type="ECO:0000256" key="6">
    <source>
        <dbReference type="ARBA" id="ARBA00023306"/>
    </source>
</evidence>
<keyword evidence="2" id="KW-0217">Developmental protein</keyword>
<comment type="similarity">
    <text evidence="7">Belongs to the SOSEKI family.</text>
</comment>
<dbReference type="Proteomes" id="UP000236161">
    <property type="component" value="Unassembled WGS sequence"/>
</dbReference>
<dbReference type="GO" id="GO:0005886">
    <property type="term" value="C:plasma membrane"/>
    <property type="evidence" value="ECO:0007669"/>
    <property type="project" value="UniProtKB-SubCell"/>
</dbReference>
<evidence type="ECO:0000256" key="1">
    <source>
        <dbReference type="ARBA" id="ARBA00004413"/>
    </source>
</evidence>
<evidence type="ECO:0000256" key="2">
    <source>
        <dbReference type="ARBA" id="ARBA00022473"/>
    </source>
</evidence>
<protein>
    <recommendedName>
        <fullName evidence="9">SOSEKI DIX-like domain-containing protein</fullName>
    </recommendedName>
</protein>
<dbReference type="AlphaFoldDB" id="A0A2I0A1D7"/>
<dbReference type="GO" id="GO:0051301">
    <property type="term" value="P:cell division"/>
    <property type="evidence" value="ECO:0007669"/>
    <property type="project" value="UniProtKB-KW"/>
</dbReference>
<feature type="region of interest" description="Disordered" evidence="8">
    <location>
        <begin position="133"/>
        <end position="193"/>
    </location>
</feature>
<evidence type="ECO:0000259" key="9">
    <source>
        <dbReference type="Pfam" id="PF06136"/>
    </source>
</evidence>
<dbReference type="OrthoDB" id="1907705at2759"/>
<reference evidence="10 11" key="1">
    <citation type="journal article" date="2017" name="Nature">
        <title>The Apostasia genome and the evolution of orchids.</title>
        <authorList>
            <person name="Zhang G.Q."/>
            <person name="Liu K.W."/>
            <person name="Li Z."/>
            <person name="Lohaus R."/>
            <person name="Hsiao Y.Y."/>
            <person name="Niu S.C."/>
            <person name="Wang J.Y."/>
            <person name="Lin Y.C."/>
            <person name="Xu Q."/>
            <person name="Chen L.J."/>
            <person name="Yoshida K."/>
            <person name="Fujiwara S."/>
            <person name="Wang Z.W."/>
            <person name="Zhang Y.Q."/>
            <person name="Mitsuda N."/>
            <person name="Wang M."/>
            <person name="Liu G.H."/>
            <person name="Pecoraro L."/>
            <person name="Huang H.X."/>
            <person name="Xiao X.J."/>
            <person name="Lin M."/>
            <person name="Wu X.Y."/>
            <person name="Wu W.L."/>
            <person name="Chen Y.Y."/>
            <person name="Chang S.B."/>
            <person name="Sakamoto S."/>
            <person name="Ohme-Takagi M."/>
            <person name="Yagi M."/>
            <person name="Zeng S.J."/>
            <person name="Shen C.Y."/>
            <person name="Yeh C.M."/>
            <person name="Luo Y.B."/>
            <person name="Tsai W.C."/>
            <person name="Van de Peer Y."/>
            <person name="Liu Z.J."/>
        </authorList>
    </citation>
    <scope>NUCLEOTIDE SEQUENCE [LARGE SCALE GENOMIC DNA]</scope>
    <source>
        <strain evidence="11">cv. Shenzhen</strain>
        <tissue evidence="10">Stem</tissue>
    </source>
</reference>
<feature type="region of interest" description="Disordered" evidence="8">
    <location>
        <begin position="210"/>
        <end position="238"/>
    </location>
</feature>
<feature type="compositionally biased region" description="Low complexity" evidence="8">
    <location>
        <begin position="360"/>
        <end position="369"/>
    </location>
</feature>
<dbReference type="PANTHER" id="PTHR31083:SF5">
    <property type="entry name" value="PROTEIN SOSEKI 1"/>
    <property type="match status" value="1"/>
</dbReference>
<feature type="compositionally biased region" description="Low complexity" evidence="8">
    <location>
        <begin position="214"/>
        <end position="228"/>
    </location>
</feature>
<dbReference type="GO" id="GO:0051258">
    <property type="term" value="P:protein polymerization"/>
    <property type="evidence" value="ECO:0007669"/>
    <property type="project" value="UniProtKB-ARBA"/>
</dbReference>
<evidence type="ECO:0000313" key="11">
    <source>
        <dbReference type="Proteomes" id="UP000236161"/>
    </source>
</evidence>
<keyword evidence="6" id="KW-0131">Cell cycle</keyword>
<keyword evidence="11" id="KW-1185">Reference proteome</keyword>
<evidence type="ECO:0000256" key="5">
    <source>
        <dbReference type="ARBA" id="ARBA00023136"/>
    </source>
</evidence>
<keyword evidence="5" id="KW-0472">Membrane</keyword>
<evidence type="ECO:0000313" key="10">
    <source>
        <dbReference type="EMBL" id="PKA49349.1"/>
    </source>
</evidence>
<keyword evidence="4" id="KW-0132">Cell division</keyword>
<name>A0A2I0A1D7_9ASPA</name>
<feature type="domain" description="SOSEKI DIX-like" evidence="9">
    <location>
        <begin position="37"/>
        <end position="122"/>
    </location>
</feature>
<organism evidence="10 11">
    <name type="scientific">Apostasia shenzhenica</name>
    <dbReference type="NCBI Taxonomy" id="1088818"/>
    <lineage>
        <taxon>Eukaryota</taxon>
        <taxon>Viridiplantae</taxon>
        <taxon>Streptophyta</taxon>
        <taxon>Embryophyta</taxon>
        <taxon>Tracheophyta</taxon>
        <taxon>Spermatophyta</taxon>
        <taxon>Magnoliopsida</taxon>
        <taxon>Liliopsida</taxon>
        <taxon>Asparagales</taxon>
        <taxon>Orchidaceae</taxon>
        <taxon>Apostasioideae</taxon>
        <taxon>Apostasia</taxon>
    </lineage>
</organism>
<dbReference type="STRING" id="1088818.A0A2I0A1D7"/>
<evidence type="ECO:0000256" key="4">
    <source>
        <dbReference type="ARBA" id="ARBA00022618"/>
    </source>
</evidence>
<gene>
    <name evidence="10" type="ORF">AXF42_Ash014251</name>
</gene>
<dbReference type="InterPro" id="IPR010369">
    <property type="entry name" value="SOK"/>
</dbReference>
<proteinExistence type="inferred from homology"/>
<feature type="compositionally biased region" description="Acidic residues" evidence="8">
    <location>
        <begin position="133"/>
        <end position="142"/>
    </location>
</feature>
<feature type="compositionally biased region" description="Basic and acidic residues" evidence="8">
    <location>
        <begin position="149"/>
        <end position="160"/>
    </location>
</feature>
<dbReference type="Pfam" id="PF06136">
    <property type="entry name" value="SOK"/>
    <property type="match status" value="1"/>
</dbReference>
<feature type="region of interest" description="Disordered" evidence="8">
    <location>
        <begin position="355"/>
        <end position="380"/>
    </location>
</feature>
<sequence>MNYKQRSEKQGREKPVTLPADAKMEAGRVIGEVGRIHIVYFLCRNGKIEQPHLIRLHHLHRNGVRLRDVKRWLSELRGKEMADSFSWSYKRRYKAGYVWQDLTDDDLITAISDNEYVLKGSLLPSLRSETEEDFLDKEEEDNGILLKTPTHDTLKIEDSSSPKPPPQTDEDSPAAPDSSTTSSEETAGRKDAVFKTDSWKEELKRSVIVKKKGSMVSRSSSNGSSDRPSGGRRRPTSDVLRNLLRCKTVDTNESVVKRTQNNGARKAAERTASSKYKAAFEPNCSKTEVDFQNMEKEDNGKLRKTPAHERLKIDDIISPKPPRPAPPAAADRKAAGFMNDSWKEEVKRLEIVKKSGIKASRSSSNGSNDRSGRGCRRRTTDAVRNLLRCKTVDTNETAVTAAENRGARKAAFEPNCS</sequence>
<evidence type="ECO:0000256" key="8">
    <source>
        <dbReference type="SAM" id="MobiDB-lite"/>
    </source>
</evidence>
<dbReference type="EMBL" id="KZ452039">
    <property type="protein sequence ID" value="PKA49349.1"/>
    <property type="molecule type" value="Genomic_DNA"/>
</dbReference>
<feature type="compositionally biased region" description="Low complexity" evidence="8">
    <location>
        <begin position="173"/>
        <end position="185"/>
    </location>
</feature>
<dbReference type="InterPro" id="IPR048351">
    <property type="entry name" value="SOK_DIX"/>
</dbReference>
<keyword evidence="3" id="KW-1003">Cell membrane</keyword>